<name>G5GIA8_9FIRM</name>
<dbReference type="InterPro" id="IPR025997">
    <property type="entry name" value="SBP_2_dom"/>
</dbReference>
<evidence type="ECO:0000256" key="1">
    <source>
        <dbReference type="ARBA" id="ARBA00004196"/>
    </source>
</evidence>
<dbReference type="OrthoDB" id="9769193at2"/>
<evidence type="ECO:0000256" key="3">
    <source>
        <dbReference type="ARBA" id="ARBA00022597"/>
    </source>
</evidence>
<accession>G5GIA8</accession>
<keyword evidence="5" id="KW-0732">Signal</keyword>
<sequence>MQEENNKFSLLKKISLRTCLIIGIALELIAMVAIANSSSFTRKAVKDDAVFIGISVYSGDDTFVNSICTEIDSLLNESQYKGIRVRYEMVDAGQSQLIQNRQVEKFVSLKYNAICVNPVERTEVSTIIDRAVEADIPLIFFNREPVKSDINRSKNIYYVGSDSKDAAIQQAGMISQLYASDPASLDLNNDGMVTYVILEGEANHQDTLIRTEWVIKNLQDKNVPVHKIAAASANWDRNQASVIMEDWLTKYADNIELVIANNDDMALGAADAIERCHDTRGVKIFGMDGSNEAIKAVDEGKIYGTVKCDFSEYARLILDIAVDNAVQGNISNESSKKLIQDKYAYIKYSAYNKASP</sequence>
<evidence type="ECO:0000259" key="11">
    <source>
        <dbReference type="Pfam" id="PF13407"/>
    </source>
</evidence>
<dbReference type="STRING" id="679200.HMPREF9333_01298"/>
<dbReference type="RefSeq" id="WP_005540850.1">
    <property type="nucleotide sequence ID" value="NZ_JH378832.1"/>
</dbReference>
<organism evidence="12 13">
    <name type="scientific">Johnsonella ignava ATCC 51276</name>
    <dbReference type="NCBI Taxonomy" id="679200"/>
    <lineage>
        <taxon>Bacteria</taxon>
        <taxon>Bacillati</taxon>
        <taxon>Bacillota</taxon>
        <taxon>Clostridia</taxon>
        <taxon>Lachnospirales</taxon>
        <taxon>Lachnospiraceae</taxon>
        <taxon>Johnsonella</taxon>
    </lineage>
</organism>
<dbReference type="GO" id="GO:0030288">
    <property type="term" value="C:outer membrane-bounded periplasmic space"/>
    <property type="evidence" value="ECO:0007669"/>
    <property type="project" value="TreeGrafter"/>
</dbReference>
<dbReference type="InterPro" id="IPR028082">
    <property type="entry name" value="Peripla_BP_I"/>
</dbReference>
<gene>
    <name evidence="12" type="ORF">HMPREF9333_01298</name>
</gene>
<evidence type="ECO:0000256" key="6">
    <source>
        <dbReference type="ARBA" id="ARBA00022764"/>
    </source>
</evidence>
<evidence type="ECO:0000256" key="8">
    <source>
        <dbReference type="ARBA" id="ARBA00034323"/>
    </source>
</evidence>
<feature type="domain" description="Periplasmic binding protein" evidence="11">
    <location>
        <begin position="52"/>
        <end position="324"/>
    </location>
</feature>
<dbReference type="HOGENOM" id="CLU_037628_3_1_9"/>
<dbReference type="PANTHER" id="PTHR30036:SF2">
    <property type="entry name" value="D-GALACTOSE_METHYL-GALACTOSIDE BINDING PERIPLASMIC PROTEIN MGLB"/>
    <property type="match status" value="1"/>
</dbReference>
<keyword evidence="2" id="KW-0813">Transport</keyword>
<comment type="caution">
    <text evidence="12">The sequence shown here is derived from an EMBL/GenBank/DDBJ whole genome shotgun (WGS) entry which is preliminary data.</text>
</comment>
<dbReference type="GO" id="GO:0030246">
    <property type="term" value="F:carbohydrate binding"/>
    <property type="evidence" value="ECO:0007669"/>
    <property type="project" value="InterPro"/>
</dbReference>
<dbReference type="InterPro" id="IPR044085">
    <property type="entry name" value="MglB-like_PBP1"/>
</dbReference>
<dbReference type="Gene3D" id="3.40.50.2300">
    <property type="match status" value="2"/>
</dbReference>
<keyword evidence="10" id="KW-1133">Transmembrane helix</keyword>
<dbReference type="GO" id="GO:0046872">
    <property type="term" value="F:metal ion binding"/>
    <property type="evidence" value="ECO:0007669"/>
    <property type="project" value="UniProtKB-KW"/>
</dbReference>
<dbReference type="AlphaFoldDB" id="G5GIA8"/>
<dbReference type="EMBL" id="ACZL01000021">
    <property type="protein sequence ID" value="EHI55583.1"/>
    <property type="molecule type" value="Genomic_DNA"/>
</dbReference>
<evidence type="ECO:0000256" key="4">
    <source>
        <dbReference type="ARBA" id="ARBA00022723"/>
    </source>
</evidence>
<keyword evidence="4" id="KW-0479">Metal-binding</keyword>
<protein>
    <recommendedName>
        <fullName evidence="9">D-galactose/methyl-galactoside binding periplasmic protein MglB</fullName>
    </recommendedName>
</protein>
<feature type="transmembrane region" description="Helical" evidence="10">
    <location>
        <begin position="14"/>
        <end position="35"/>
    </location>
</feature>
<evidence type="ECO:0000256" key="7">
    <source>
        <dbReference type="ARBA" id="ARBA00022837"/>
    </source>
</evidence>
<dbReference type="SUPFAM" id="SSF53822">
    <property type="entry name" value="Periplasmic binding protein-like I"/>
    <property type="match status" value="1"/>
</dbReference>
<evidence type="ECO:0000313" key="13">
    <source>
        <dbReference type="Proteomes" id="UP000003011"/>
    </source>
</evidence>
<keyword evidence="13" id="KW-1185">Reference proteome</keyword>
<dbReference type="PATRIC" id="fig|679200.3.peg.1381"/>
<comment type="subcellular location">
    <subcellularLocation>
        <location evidence="1">Cell envelope</location>
    </subcellularLocation>
</comment>
<dbReference type="Proteomes" id="UP000003011">
    <property type="component" value="Unassembled WGS sequence"/>
</dbReference>
<keyword evidence="10" id="KW-0472">Membrane</keyword>
<keyword evidence="10" id="KW-0812">Transmembrane</keyword>
<dbReference type="Pfam" id="PF13407">
    <property type="entry name" value="Peripla_BP_4"/>
    <property type="match status" value="1"/>
</dbReference>
<comment type="subunit">
    <text evidence="8">The ABC transporter complex is composed of one ATP-binding protein (MglA), two transmembrane proteins (MglC) and a solute-binding protein (MglB).</text>
</comment>
<evidence type="ECO:0000256" key="5">
    <source>
        <dbReference type="ARBA" id="ARBA00022729"/>
    </source>
</evidence>
<proteinExistence type="predicted"/>
<evidence type="ECO:0000256" key="10">
    <source>
        <dbReference type="SAM" id="Phobius"/>
    </source>
</evidence>
<dbReference type="InterPro" id="IPR050555">
    <property type="entry name" value="Bact_Solute-Bind_Prot2"/>
</dbReference>
<keyword evidence="3" id="KW-0762">Sugar transport</keyword>
<evidence type="ECO:0000256" key="9">
    <source>
        <dbReference type="ARBA" id="ARBA00034344"/>
    </source>
</evidence>
<reference evidence="12 13" key="1">
    <citation type="submission" date="2011-08" db="EMBL/GenBank/DDBJ databases">
        <title>The Genome Sequence of Johnsonella ignava ATCC 51276.</title>
        <authorList>
            <consortium name="The Broad Institute Genome Sequencing Platform"/>
            <person name="Earl A."/>
            <person name="Ward D."/>
            <person name="Feldgarden M."/>
            <person name="Gevers D."/>
            <person name="Izard J."/>
            <person name="Blanton J.M."/>
            <person name="Baranova O.V."/>
            <person name="Dewhirst F.E."/>
            <person name="Young S.K."/>
            <person name="Zeng Q."/>
            <person name="Gargeya S."/>
            <person name="Fitzgerald M."/>
            <person name="Haas B."/>
            <person name="Abouelleil A."/>
            <person name="Alvarado L."/>
            <person name="Arachchi H.M."/>
            <person name="Berlin A."/>
            <person name="Brown A."/>
            <person name="Chapman S.B."/>
            <person name="Chen Z."/>
            <person name="Dunbar C."/>
            <person name="Freedman E."/>
            <person name="Gearin G."/>
            <person name="Gellesch M."/>
            <person name="Goldberg J."/>
            <person name="Griggs A."/>
            <person name="Gujja S."/>
            <person name="Heiman D."/>
            <person name="Howarth C."/>
            <person name="Larson L."/>
            <person name="Lui A."/>
            <person name="MacDonald P.J.P."/>
            <person name="Montmayeur A."/>
            <person name="Murphy C."/>
            <person name="Neiman D."/>
            <person name="Pearson M."/>
            <person name="Priest M."/>
            <person name="Roberts A."/>
            <person name="Saif S."/>
            <person name="Shea T."/>
            <person name="Shenoy N."/>
            <person name="Sisk P."/>
            <person name="Stolte C."/>
            <person name="Sykes S."/>
            <person name="Wortman J."/>
            <person name="Nusbaum C."/>
            <person name="Birren B."/>
        </authorList>
    </citation>
    <scope>NUCLEOTIDE SEQUENCE [LARGE SCALE GENOMIC DNA]</scope>
    <source>
        <strain evidence="12 13">ATCC 51276</strain>
    </source>
</reference>
<keyword evidence="6" id="KW-0574">Periplasm</keyword>
<dbReference type="CDD" id="cd01539">
    <property type="entry name" value="PBP1_GGBP"/>
    <property type="match status" value="1"/>
</dbReference>
<dbReference type="eggNOG" id="COG1879">
    <property type="taxonomic scope" value="Bacteria"/>
</dbReference>
<evidence type="ECO:0000256" key="2">
    <source>
        <dbReference type="ARBA" id="ARBA00022448"/>
    </source>
</evidence>
<keyword evidence="7" id="KW-0106">Calcium</keyword>
<evidence type="ECO:0000313" key="12">
    <source>
        <dbReference type="EMBL" id="EHI55583.1"/>
    </source>
</evidence>
<dbReference type="PANTHER" id="PTHR30036">
    <property type="entry name" value="D-XYLOSE-BINDING PERIPLASMIC PROTEIN"/>
    <property type="match status" value="1"/>
</dbReference>